<dbReference type="Gene3D" id="2.30.110.10">
    <property type="entry name" value="Electron Transport, Fmn-binding Protein, Chain A"/>
    <property type="match status" value="1"/>
</dbReference>
<reference evidence="2" key="1">
    <citation type="submission" date="2018-05" db="EMBL/GenBank/DDBJ databases">
        <authorList>
            <person name="Lanie J.A."/>
            <person name="Ng W.-L."/>
            <person name="Kazmierczak K.M."/>
            <person name="Andrzejewski T.M."/>
            <person name="Davidsen T.M."/>
            <person name="Wayne K.J."/>
            <person name="Tettelin H."/>
            <person name="Glass J.I."/>
            <person name="Rusch D."/>
            <person name="Podicherti R."/>
            <person name="Tsui H.-C.T."/>
            <person name="Winkler M.E."/>
        </authorList>
    </citation>
    <scope>NUCLEOTIDE SEQUENCE</scope>
</reference>
<protein>
    <recommendedName>
        <fullName evidence="1">Pyridoxamine 5'-phosphate oxidase N-terminal domain-containing protein</fullName>
    </recommendedName>
</protein>
<dbReference type="PANTHER" id="PTHR40660">
    <property type="entry name" value="5'-PHOSPHATE OXIDASE PUTATIVE DOMAIN-CONTAINING PROTEIN-RELATED"/>
    <property type="match status" value="1"/>
</dbReference>
<organism evidence="2">
    <name type="scientific">marine metagenome</name>
    <dbReference type="NCBI Taxonomy" id="408172"/>
    <lineage>
        <taxon>unclassified sequences</taxon>
        <taxon>metagenomes</taxon>
        <taxon>ecological metagenomes</taxon>
    </lineage>
</organism>
<sequence>MIKITEEMKTALSTALSDGFAPLVGTASGVGWPQISPKGSVMVYDVETLAYWERAKRSAMENLTDNPRVVIYYSNPVTRVRWRFYGIAKIYEEGPIREDVMNKTVQAELDRDPDRLGVAVLVSVETIGELSGHILQQKD</sequence>
<evidence type="ECO:0000313" key="2">
    <source>
        <dbReference type="EMBL" id="SVE36453.1"/>
    </source>
</evidence>
<name>A0A383CWP4_9ZZZZ</name>
<dbReference type="PANTHER" id="PTHR40660:SF1">
    <property type="entry name" value="5'-PHOSPHATE OXIDASE PUTATIVE DOMAIN-CONTAINING PROTEIN-RELATED"/>
    <property type="match status" value="1"/>
</dbReference>
<accession>A0A383CWP4</accession>
<dbReference type="Pfam" id="PF01243">
    <property type="entry name" value="PNPOx_N"/>
    <property type="match status" value="1"/>
</dbReference>
<feature type="domain" description="Pyridoxamine 5'-phosphate oxidase N-terminal" evidence="1">
    <location>
        <begin position="23"/>
        <end position="112"/>
    </location>
</feature>
<dbReference type="EMBL" id="UINC01212225">
    <property type="protein sequence ID" value="SVE36453.1"/>
    <property type="molecule type" value="Genomic_DNA"/>
</dbReference>
<dbReference type="AlphaFoldDB" id="A0A383CWP4"/>
<dbReference type="InterPro" id="IPR011576">
    <property type="entry name" value="Pyridox_Oxase_N"/>
</dbReference>
<gene>
    <name evidence="2" type="ORF">METZ01_LOCUS489307</name>
</gene>
<proteinExistence type="predicted"/>
<evidence type="ECO:0000259" key="1">
    <source>
        <dbReference type="Pfam" id="PF01243"/>
    </source>
</evidence>
<dbReference type="SUPFAM" id="SSF50475">
    <property type="entry name" value="FMN-binding split barrel"/>
    <property type="match status" value="1"/>
</dbReference>
<dbReference type="InterPro" id="IPR012349">
    <property type="entry name" value="Split_barrel_FMN-bd"/>
</dbReference>